<sequence length="119" mass="13678">MKRILQELDSTSADTSIDAAIESQDIMLIMCGEAEKELVEGLKSCSIEDQRKCMRNIHHKINELRSYLYHTIDEIGWMVERSRKGTGCASVDEDAEKHRKATDIPIEELESRIENVELR</sequence>
<evidence type="ECO:0000313" key="2">
    <source>
        <dbReference type="Proteomes" id="UP001605036"/>
    </source>
</evidence>
<protein>
    <submittedName>
        <fullName evidence="1">Uncharacterized protein</fullName>
    </submittedName>
</protein>
<dbReference type="EMBL" id="JBHFFA010000006">
    <property type="protein sequence ID" value="KAL2622615.1"/>
    <property type="molecule type" value="Genomic_DNA"/>
</dbReference>
<comment type="caution">
    <text evidence="1">The sequence shown here is derived from an EMBL/GenBank/DDBJ whole genome shotgun (WGS) entry which is preliminary data.</text>
</comment>
<dbReference type="Proteomes" id="UP001605036">
    <property type="component" value="Unassembled WGS sequence"/>
</dbReference>
<reference evidence="1 2" key="1">
    <citation type="submission" date="2024-09" db="EMBL/GenBank/DDBJ databases">
        <title>Chromosome-scale assembly of Riccia fluitans.</title>
        <authorList>
            <person name="Paukszto L."/>
            <person name="Sawicki J."/>
            <person name="Karawczyk K."/>
            <person name="Piernik-Szablinska J."/>
            <person name="Szczecinska M."/>
            <person name="Mazdziarz M."/>
        </authorList>
    </citation>
    <scope>NUCLEOTIDE SEQUENCE [LARGE SCALE GENOMIC DNA]</scope>
    <source>
        <strain evidence="1">Rf_01</strain>
        <tissue evidence="1">Aerial parts of the thallus</tissue>
    </source>
</reference>
<dbReference type="AlphaFoldDB" id="A0ABD1Y7D1"/>
<evidence type="ECO:0000313" key="1">
    <source>
        <dbReference type="EMBL" id="KAL2622615.1"/>
    </source>
</evidence>
<gene>
    <name evidence="1" type="ORF">R1flu_002820</name>
</gene>
<accession>A0ABD1Y7D1</accession>
<keyword evidence="2" id="KW-1185">Reference proteome</keyword>
<organism evidence="1 2">
    <name type="scientific">Riccia fluitans</name>
    <dbReference type="NCBI Taxonomy" id="41844"/>
    <lineage>
        <taxon>Eukaryota</taxon>
        <taxon>Viridiplantae</taxon>
        <taxon>Streptophyta</taxon>
        <taxon>Embryophyta</taxon>
        <taxon>Marchantiophyta</taxon>
        <taxon>Marchantiopsida</taxon>
        <taxon>Marchantiidae</taxon>
        <taxon>Marchantiales</taxon>
        <taxon>Ricciaceae</taxon>
        <taxon>Riccia</taxon>
    </lineage>
</organism>
<name>A0ABD1Y7D1_9MARC</name>
<proteinExistence type="predicted"/>